<evidence type="ECO:0000256" key="5">
    <source>
        <dbReference type="ARBA" id="ARBA00023125"/>
    </source>
</evidence>
<evidence type="ECO:0000256" key="2">
    <source>
        <dbReference type="ARBA" id="ARBA00022491"/>
    </source>
</evidence>
<proteinExistence type="inferred from homology"/>
<feature type="binding site" evidence="7">
    <location>
        <position position="133"/>
    </location>
    <ligand>
        <name>Zn(2+)</name>
        <dbReference type="ChEBI" id="CHEBI:29105"/>
    </ligand>
</feature>
<dbReference type="EMBL" id="CBDS010000099">
    <property type="protein sequence ID" value="CDB46761.1"/>
    <property type="molecule type" value="Genomic_DNA"/>
</dbReference>
<dbReference type="RefSeq" id="WP_021718674.1">
    <property type="nucleotide sequence ID" value="NZ_AP019004.1"/>
</dbReference>
<evidence type="ECO:0000256" key="3">
    <source>
        <dbReference type="ARBA" id="ARBA00022833"/>
    </source>
</evidence>
<organism evidence="8">
    <name type="scientific">Phascolarctobacterium faecium</name>
    <dbReference type="NCBI Taxonomy" id="33025"/>
    <lineage>
        <taxon>Bacteria</taxon>
        <taxon>Bacillati</taxon>
        <taxon>Bacillota</taxon>
        <taxon>Negativicutes</taxon>
        <taxon>Acidaminococcales</taxon>
        <taxon>Acidaminococcaceae</taxon>
        <taxon>Phascolarctobacterium</taxon>
    </lineage>
</organism>
<accession>A0A3G9GWN9</accession>
<dbReference type="GO" id="GO:1900376">
    <property type="term" value="P:regulation of secondary metabolite biosynthetic process"/>
    <property type="evidence" value="ECO:0007669"/>
    <property type="project" value="TreeGrafter"/>
</dbReference>
<dbReference type="GO" id="GO:0008270">
    <property type="term" value="F:zinc ion binding"/>
    <property type="evidence" value="ECO:0007669"/>
    <property type="project" value="TreeGrafter"/>
</dbReference>
<dbReference type="InterPro" id="IPR036390">
    <property type="entry name" value="WH_DNA-bd_sf"/>
</dbReference>
<accession>R6IN00</accession>
<comment type="cofactor">
    <cofactor evidence="7">
        <name>Zn(2+)</name>
        <dbReference type="ChEBI" id="CHEBI:29105"/>
    </cofactor>
    <text evidence="7">Binds 1 zinc ion per subunit.</text>
</comment>
<evidence type="ECO:0000256" key="4">
    <source>
        <dbReference type="ARBA" id="ARBA00023015"/>
    </source>
</evidence>
<evidence type="ECO:0000313" key="10">
    <source>
        <dbReference type="EMBL" id="MTU04067.1"/>
    </source>
</evidence>
<comment type="similarity">
    <text evidence="1">Belongs to the Fur family.</text>
</comment>
<evidence type="ECO:0000313" key="9">
    <source>
        <dbReference type="EMBL" id="MTT76004.1"/>
    </source>
</evidence>
<dbReference type="InterPro" id="IPR036388">
    <property type="entry name" value="WH-like_DNA-bd_sf"/>
</dbReference>
<feature type="binding site" evidence="7">
    <location>
        <position position="130"/>
    </location>
    <ligand>
        <name>Zn(2+)</name>
        <dbReference type="ChEBI" id="CHEBI:29105"/>
    </ligand>
</feature>
<dbReference type="Gene3D" id="3.30.1490.190">
    <property type="match status" value="1"/>
</dbReference>
<reference evidence="8" key="1">
    <citation type="submission" date="2012-11" db="EMBL/GenBank/DDBJ databases">
        <title>Dependencies among metagenomic species, viruses, plasmids and units of genetic variation.</title>
        <authorList>
            <person name="Nielsen H.B."/>
            <person name="Almeida M."/>
            <person name="Juncker A.S."/>
            <person name="Rasmussen S."/>
            <person name="Li J."/>
            <person name="Sunagawa S."/>
            <person name="Plichta D."/>
            <person name="Gautier L."/>
            <person name="Le Chatelier E."/>
            <person name="Peletier E."/>
            <person name="Bonde I."/>
            <person name="Nielsen T."/>
            <person name="Manichanh C."/>
            <person name="Arumugam M."/>
            <person name="Batto J."/>
            <person name="Santos M.B.Q.D."/>
            <person name="Blom N."/>
            <person name="Borruel N."/>
            <person name="Burgdorf K.S."/>
            <person name="Boumezbeur F."/>
            <person name="Casellas F."/>
            <person name="Dore J."/>
            <person name="Guarner F."/>
            <person name="Hansen T."/>
            <person name="Hildebrand F."/>
            <person name="Kaas R.S."/>
            <person name="Kennedy S."/>
            <person name="Kristiansen K."/>
            <person name="Kultima J.R."/>
            <person name="Leonard P."/>
            <person name="Levenez F."/>
            <person name="Lund O."/>
            <person name="Moumen B."/>
            <person name="Le Paslier D."/>
            <person name="Pons N."/>
            <person name="Pedersen O."/>
            <person name="Prifti E."/>
            <person name="Qin J."/>
            <person name="Raes J."/>
            <person name="Tap J."/>
            <person name="Tims S."/>
            <person name="Ussery D.W."/>
            <person name="Yamada T."/>
            <person name="MetaHit consortium"/>
            <person name="Renault P."/>
            <person name="Sicheritz-Ponten T."/>
            <person name="Bork P."/>
            <person name="Wang J."/>
            <person name="Brunak S."/>
            <person name="Ehrlich S.D."/>
        </authorList>
    </citation>
    <scope>NUCLEOTIDE SEQUENCE [LARGE SCALE GENOMIC DNA]</scope>
</reference>
<feature type="binding site" evidence="7">
    <location>
        <position position="93"/>
    </location>
    <ligand>
        <name>Zn(2+)</name>
        <dbReference type="ChEBI" id="CHEBI:29105"/>
    </ligand>
</feature>
<comment type="caution">
    <text evidence="8">The sequence shown here is derived from an EMBL/GenBank/DDBJ whole genome shotgun (WGS) entry which is preliminary data.</text>
</comment>
<evidence type="ECO:0000256" key="6">
    <source>
        <dbReference type="ARBA" id="ARBA00023163"/>
    </source>
</evidence>
<keyword evidence="6" id="KW-0804">Transcription</keyword>
<name>A0A3G9GWN9_9FIRM</name>
<keyword evidence="3 7" id="KW-0862">Zinc</keyword>
<evidence type="ECO:0000256" key="1">
    <source>
        <dbReference type="ARBA" id="ARBA00007957"/>
    </source>
</evidence>
<dbReference type="AlphaFoldDB" id="A0A3G9GWN9"/>
<dbReference type="Gene3D" id="1.10.10.10">
    <property type="entry name" value="Winged helix-like DNA-binding domain superfamily/Winged helix DNA-binding domain"/>
    <property type="match status" value="1"/>
</dbReference>
<keyword evidence="7" id="KW-0479">Metal-binding</keyword>
<evidence type="ECO:0000256" key="7">
    <source>
        <dbReference type="PIRSR" id="PIRSR602481-1"/>
    </source>
</evidence>
<dbReference type="PANTHER" id="PTHR33202">
    <property type="entry name" value="ZINC UPTAKE REGULATION PROTEIN"/>
    <property type="match status" value="1"/>
</dbReference>
<dbReference type="Proteomes" id="UP000484547">
    <property type="component" value="Unassembled WGS sequence"/>
</dbReference>
<dbReference type="Pfam" id="PF01475">
    <property type="entry name" value="FUR"/>
    <property type="match status" value="1"/>
</dbReference>
<reference evidence="11 12" key="2">
    <citation type="journal article" date="2019" name="Nat. Med.">
        <title>A library of human gut bacterial isolates paired with longitudinal multiomics data enables mechanistic microbiome research.</title>
        <authorList>
            <person name="Poyet M."/>
            <person name="Groussin M."/>
            <person name="Gibbons S.M."/>
            <person name="Avila-Pacheco J."/>
            <person name="Jiang X."/>
            <person name="Kearney S.M."/>
            <person name="Perrotta A.R."/>
            <person name="Berdy B."/>
            <person name="Zhao S."/>
            <person name="Lieberman T.D."/>
            <person name="Swanson P.K."/>
            <person name="Smith M."/>
            <person name="Roesemann S."/>
            <person name="Alexander J.E."/>
            <person name="Rich S.A."/>
            <person name="Livny J."/>
            <person name="Vlamakis H."/>
            <person name="Clish C."/>
            <person name="Bullock K."/>
            <person name="Deik A."/>
            <person name="Scott J."/>
            <person name="Pierce K.A."/>
            <person name="Xavier R.J."/>
            <person name="Alm E.J."/>
        </authorList>
    </citation>
    <scope>NUCLEOTIDE SEQUENCE [LARGE SCALE GENOMIC DNA]</scope>
    <source>
        <strain evidence="9 12">BIOML-A13</strain>
        <strain evidence="10 11">BIOML-A3</strain>
    </source>
</reference>
<dbReference type="GO" id="GO:0045892">
    <property type="term" value="P:negative regulation of DNA-templated transcription"/>
    <property type="evidence" value="ECO:0007669"/>
    <property type="project" value="TreeGrafter"/>
</dbReference>
<gene>
    <name evidence="8" type="ORF">BN533_01774</name>
    <name evidence="9" type="ORF">GMD11_06995</name>
    <name evidence="10" type="ORF">GMD18_06645</name>
</gene>
<dbReference type="Proteomes" id="UP000443070">
    <property type="component" value="Unassembled WGS sequence"/>
</dbReference>
<dbReference type="GeneID" id="49406253"/>
<evidence type="ECO:0000313" key="11">
    <source>
        <dbReference type="Proteomes" id="UP000443070"/>
    </source>
</evidence>
<keyword evidence="11" id="KW-1185">Reference proteome</keyword>
<dbReference type="EMBL" id="WNBW01000004">
    <property type="protein sequence ID" value="MTU04067.1"/>
    <property type="molecule type" value="Genomic_DNA"/>
</dbReference>
<keyword evidence="2" id="KW-0678">Repressor</keyword>
<dbReference type="GO" id="GO:0000976">
    <property type="term" value="F:transcription cis-regulatory region binding"/>
    <property type="evidence" value="ECO:0007669"/>
    <property type="project" value="TreeGrafter"/>
</dbReference>
<dbReference type="OrthoDB" id="8659436at2"/>
<dbReference type="SUPFAM" id="SSF46785">
    <property type="entry name" value="Winged helix' DNA-binding domain"/>
    <property type="match status" value="1"/>
</dbReference>
<keyword evidence="4" id="KW-0805">Transcription regulation</keyword>
<evidence type="ECO:0000313" key="8">
    <source>
        <dbReference type="EMBL" id="CDB46761.1"/>
    </source>
</evidence>
<dbReference type="GO" id="GO:0003700">
    <property type="term" value="F:DNA-binding transcription factor activity"/>
    <property type="evidence" value="ECO:0007669"/>
    <property type="project" value="InterPro"/>
</dbReference>
<dbReference type="PANTHER" id="PTHR33202:SF7">
    <property type="entry name" value="FERRIC UPTAKE REGULATION PROTEIN"/>
    <property type="match status" value="1"/>
</dbReference>
<evidence type="ECO:0000313" key="12">
    <source>
        <dbReference type="Proteomes" id="UP000484547"/>
    </source>
</evidence>
<protein>
    <submittedName>
        <fullName evidence="8">Putative ferric uptake regulation protein</fullName>
    </submittedName>
    <submittedName>
        <fullName evidence="9">Transcriptional repressor</fullName>
    </submittedName>
</protein>
<feature type="binding site" evidence="7">
    <location>
        <position position="90"/>
    </location>
    <ligand>
        <name>Zn(2+)</name>
        <dbReference type="ChEBI" id="CHEBI:29105"/>
    </ligand>
</feature>
<dbReference type="InterPro" id="IPR043135">
    <property type="entry name" value="Fur_C"/>
</dbReference>
<dbReference type="EMBL" id="WNBM01000004">
    <property type="protein sequence ID" value="MTT76004.1"/>
    <property type="molecule type" value="Genomic_DNA"/>
</dbReference>
<dbReference type="InterPro" id="IPR002481">
    <property type="entry name" value="FUR"/>
</dbReference>
<keyword evidence="5" id="KW-0238">DNA-binding</keyword>
<sequence>MKKRNPYKTAQQEAMLQYFLEDKHNFLTVKDLLSSLQKLQIDIGQTTVYRFLERQALEGSVIKIQPVDGSGTQYWRLPCPQADLRGKLVCLKCRKVIPLSCEHLDMFSEHVLHKHKFNLSLQHSILYGYCEDCDN</sequence>